<feature type="compositionally biased region" description="Basic and acidic residues" evidence="1">
    <location>
        <begin position="453"/>
        <end position="466"/>
    </location>
</feature>
<dbReference type="GO" id="GO:0005886">
    <property type="term" value="C:plasma membrane"/>
    <property type="evidence" value="ECO:0007669"/>
    <property type="project" value="TreeGrafter"/>
</dbReference>
<keyword evidence="2" id="KW-1133">Transmembrane helix</keyword>
<dbReference type="Pfam" id="PF13593">
    <property type="entry name" value="SBF_like"/>
    <property type="match status" value="1"/>
</dbReference>
<feature type="transmembrane region" description="Helical" evidence="2">
    <location>
        <begin position="38"/>
        <end position="57"/>
    </location>
</feature>
<dbReference type="EMBL" id="LN483142">
    <property type="protein sequence ID" value="CED83020.1"/>
    <property type="molecule type" value="Genomic_DNA"/>
</dbReference>
<protein>
    <submittedName>
        <fullName evidence="3">Predicted Na-dependent cotransporter</fullName>
    </submittedName>
</protein>
<feature type="transmembrane region" description="Helical" evidence="2">
    <location>
        <begin position="167"/>
        <end position="186"/>
    </location>
</feature>
<reference evidence="3" key="1">
    <citation type="submission" date="2014-08" db="EMBL/GenBank/DDBJ databases">
        <authorList>
            <person name="Sharma Rahul"/>
            <person name="Thines Marco"/>
        </authorList>
    </citation>
    <scope>NUCLEOTIDE SEQUENCE</scope>
</reference>
<proteinExistence type="predicted"/>
<dbReference type="AlphaFoldDB" id="A0A0F7SRA2"/>
<evidence type="ECO:0000256" key="1">
    <source>
        <dbReference type="SAM" id="MobiDB-lite"/>
    </source>
</evidence>
<feature type="transmembrane region" description="Helical" evidence="2">
    <location>
        <begin position="69"/>
        <end position="89"/>
    </location>
</feature>
<evidence type="ECO:0000313" key="3">
    <source>
        <dbReference type="EMBL" id="CED83020.1"/>
    </source>
</evidence>
<feature type="transmembrane region" description="Helical" evidence="2">
    <location>
        <begin position="101"/>
        <end position="122"/>
    </location>
</feature>
<dbReference type="InterPro" id="IPR038770">
    <property type="entry name" value="Na+/solute_symporter_sf"/>
</dbReference>
<name>A0A0F7SRA2_PHARH</name>
<dbReference type="Gene3D" id="1.20.1530.20">
    <property type="match status" value="1"/>
</dbReference>
<feature type="transmembrane region" description="Helical" evidence="2">
    <location>
        <begin position="284"/>
        <end position="309"/>
    </location>
</feature>
<accession>A0A0F7SRA2</accession>
<keyword evidence="2" id="KW-0472">Membrane</keyword>
<evidence type="ECO:0000256" key="2">
    <source>
        <dbReference type="SAM" id="Phobius"/>
    </source>
</evidence>
<organism evidence="3">
    <name type="scientific">Phaffia rhodozyma</name>
    <name type="common">Yeast</name>
    <name type="synonym">Xanthophyllomyces dendrorhous</name>
    <dbReference type="NCBI Taxonomy" id="264483"/>
    <lineage>
        <taxon>Eukaryota</taxon>
        <taxon>Fungi</taxon>
        <taxon>Dikarya</taxon>
        <taxon>Basidiomycota</taxon>
        <taxon>Agaricomycotina</taxon>
        <taxon>Tremellomycetes</taxon>
        <taxon>Cystofilobasidiales</taxon>
        <taxon>Mrakiaceae</taxon>
        <taxon>Phaffia</taxon>
    </lineage>
</organism>
<keyword evidence="2" id="KW-0812">Transmembrane</keyword>
<feature type="region of interest" description="Disordered" evidence="1">
    <location>
        <begin position="449"/>
        <end position="469"/>
    </location>
</feature>
<sequence length="489" mass="54003">MSKKEVPKDTHSSFKAPGTILRVWNGLKRGGGFLIDQWFLLGIVIVILLAHFFPNAGRNGGPIRAEYTIKYLLVAIIFFISGLSLPLAHLYKRALDWRLHVVTHITCFFIFPALVFGIVNAVRASDPNFERFDRWALVGMVLMGCLPTTVSSNVVMTGQAEGDQSAATIEVLIGNLIGTFLSPALLKMFLSTSETWAFGSPTPSGSGGVGEIYRQVSEQLGLTVFIPLFVGEVIQWLWPTFIRKWRLKVKLAKLSSLCLIGIIWSTFCNAFYSGSFEALSGSTVTLVVLLNIILYIFFSCMLFTIARIIPMPSFLQDDRLSQPPAHLLEGEDKTNHTSTGWWEEKKLMDAETTIALLFCGAAKGIVLGGPVSQILYGGLSTFDRGKITIPVCLVASSFWLNQKLIDLISVSVLYQGSQVVVAQGTVAILKAWHRRVNAKSQSLIKNEPDAELSTEHIDDKTERASDSSDLYEPYVDKSNIVEAKIRSNT</sequence>
<dbReference type="PANTHER" id="PTHR18640">
    <property type="entry name" value="SOLUTE CARRIER FAMILY 10 MEMBER 7"/>
    <property type="match status" value="1"/>
</dbReference>
<dbReference type="PANTHER" id="PTHR18640:SF5">
    <property type="entry name" value="SODIUM_BILE ACID COTRANSPORTER 7"/>
    <property type="match status" value="1"/>
</dbReference>
<dbReference type="InterPro" id="IPR016833">
    <property type="entry name" value="Put_Na-Bile_cotransptr"/>
</dbReference>
<feature type="transmembrane region" description="Helical" evidence="2">
    <location>
        <begin position="134"/>
        <end position="155"/>
    </location>
</feature>
<feature type="transmembrane region" description="Helical" evidence="2">
    <location>
        <begin position="251"/>
        <end position="272"/>
    </location>
</feature>